<dbReference type="Proteomes" id="UP000326396">
    <property type="component" value="Linkage Group LG17"/>
</dbReference>
<proteinExistence type="predicted"/>
<dbReference type="AlphaFoldDB" id="A0A5N6NSY5"/>
<feature type="compositionally biased region" description="Basic and acidic residues" evidence="1">
    <location>
        <begin position="1"/>
        <end position="20"/>
    </location>
</feature>
<dbReference type="EMBL" id="SZYD01000009">
    <property type="protein sequence ID" value="KAD5317379.1"/>
    <property type="molecule type" value="Genomic_DNA"/>
</dbReference>
<comment type="caution">
    <text evidence="2">The sequence shown here is derived from an EMBL/GenBank/DDBJ whole genome shotgun (WGS) entry which is preliminary data.</text>
</comment>
<sequence length="67" mass="7543">MSDADLHRSDEEKKKSKSKDTAGTTENPVDTAAADDYLIKSQRFTRAIDTSGIADSSQELRLIYRFF</sequence>
<evidence type="ECO:0000256" key="1">
    <source>
        <dbReference type="SAM" id="MobiDB-lite"/>
    </source>
</evidence>
<organism evidence="2 3">
    <name type="scientific">Mikania micrantha</name>
    <name type="common">bitter vine</name>
    <dbReference type="NCBI Taxonomy" id="192012"/>
    <lineage>
        <taxon>Eukaryota</taxon>
        <taxon>Viridiplantae</taxon>
        <taxon>Streptophyta</taxon>
        <taxon>Embryophyta</taxon>
        <taxon>Tracheophyta</taxon>
        <taxon>Spermatophyta</taxon>
        <taxon>Magnoliopsida</taxon>
        <taxon>eudicotyledons</taxon>
        <taxon>Gunneridae</taxon>
        <taxon>Pentapetalae</taxon>
        <taxon>asterids</taxon>
        <taxon>campanulids</taxon>
        <taxon>Asterales</taxon>
        <taxon>Asteraceae</taxon>
        <taxon>Asteroideae</taxon>
        <taxon>Heliantheae alliance</taxon>
        <taxon>Eupatorieae</taxon>
        <taxon>Mikania</taxon>
    </lineage>
</organism>
<keyword evidence="3" id="KW-1185">Reference proteome</keyword>
<accession>A0A5N6NSY5</accession>
<evidence type="ECO:0000313" key="2">
    <source>
        <dbReference type="EMBL" id="KAD5317379.1"/>
    </source>
</evidence>
<reference evidence="2 3" key="1">
    <citation type="submission" date="2019-05" db="EMBL/GenBank/DDBJ databases">
        <title>Mikania micrantha, genome provides insights into the molecular mechanism of rapid growth.</title>
        <authorList>
            <person name="Liu B."/>
        </authorList>
    </citation>
    <scope>NUCLEOTIDE SEQUENCE [LARGE SCALE GENOMIC DNA]</scope>
    <source>
        <strain evidence="2">NLD-2019</strain>
        <tissue evidence="2">Leaf</tissue>
    </source>
</reference>
<feature type="region of interest" description="Disordered" evidence="1">
    <location>
        <begin position="1"/>
        <end position="32"/>
    </location>
</feature>
<protein>
    <submittedName>
        <fullName evidence="2">Uncharacterized protein</fullName>
    </submittedName>
</protein>
<name>A0A5N6NSY5_9ASTR</name>
<gene>
    <name evidence="2" type="ORF">E3N88_17325</name>
</gene>
<evidence type="ECO:0000313" key="3">
    <source>
        <dbReference type="Proteomes" id="UP000326396"/>
    </source>
</evidence>